<protein>
    <submittedName>
        <fullName evidence="7">Zinc finger MIZ domain-containing protein 2</fullName>
    </submittedName>
</protein>
<feature type="region of interest" description="Disordered" evidence="5">
    <location>
        <begin position="182"/>
        <end position="201"/>
    </location>
</feature>
<dbReference type="GO" id="GO:0061665">
    <property type="term" value="F:SUMO ligase activity"/>
    <property type="evidence" value="ECO:0007669"/>
    <property type="project" value="TreeGrafter"/>
</dbReference>
<keyword evidence="1" id="KW-0479">Metal-binding</keyword>
<dbReference type="EMBL" id="MU865385">
    <property type="protein sequence ID" value="KAK4224706.1"/>
    <property type="molecule type" value="Genomic_DNA"/>
</dbReference>
<accession>A0AAN7BJG8</accession>
<proteinExistence type="predicted"/>
<keyword evidence="2 4" id="KW-0863">Zinc-finger</keyword>
<feature type="compositionally biased region" description="Low complexity" evidence="5">
    <location>
        <begin position="541"/>
        <end position="562"/>
    </location>
</feature>
<gene>
    <name evidence="7" type="ORF">QBC38DRAFT_422892</name>
</gene>
<feature type="compositionally biased region" description="Polar residues" evidence="5">
    <location>
        <begin position="520"/>
        <end position="540"/>
    </location>
</feature>
<keyword evidence="3" id="KW-0862">Zinc</keyword>
<evidence type="ECO:0000256" key="1">
    <source>
        <dbReference type="ARBA" id="ARBA00022723"/>
    </source>
</evidence>
<dbReference type="PANTHER" id="PTHR10782">
    <property type="entry name" value="ZINC FINGER MIZ DOMAIN-CONTAINING PROTEIN"/>
    <property type="match status" value="1"/>
</dbReference>
<feature type="region of interest" description="Disordered" evidence="5">
    <location>
        <begin position="1"/>
        <end position="102"/>
    </location>
</feature>
<evidence type="ECO:0000313" key="7">
    <source>
        <dbReference type="EMBL" id="KAK4224706.1"/>
    </source>
</evidence>
<comment type="caution">
    <text evidence="7">The sequence shown here is derived from an EMBL/GenBank/DDBJ whole genome shotgun (WGS) entry which is preliminary data.</text>
</comment>
<evidence type="ECO:0000256" key="4">
    <source>
        <dbReference type="PROSITE-ProRule" id="PRU00452"/>
    </source>
</evidence>
<feature type="compositionally biased region" description="Basic and acidic residues" evidence="5">
    <location>
        <begin position="188"/>
        <end position="198"/>
    </location>
</feature>
<feature type="region of interest" description="Disordered" evidence="5">
    <location>
        <begin position="584"/>
        <end position="617"/>
    </location>
</feature>
<feature type="region of interest" description="Disordered" evidence="5">
    <location>
        <begin position="520"/>
        <end position="562"/>
    </location>
</feature>
<dbReference type="InterPro" id="IPR004181">
    <property type="entry name" value="Znf_MIZ"/>
</dbReference>
<dbReference type="Gene3D" id="3.30.40.10">
    <property type="entry name" value="Zinc/RING finger domain, C3HC4 (zinc finger)"/>
    <property type="match status" value="1"/>
</dbReference>
<dbReference type="AlphaFoldDB" id="A0AAN7BJG8"/>
<feature type="region of interest" description="Disordered" evidence="5">
    <location>
        <begin position="1032"/>
        <end position="1052"/>
    </location>
</feature>
<feature type="domain" description="SP-RING-type" evidence="6">
    <location>
        <begin position="904"/>
        <end position="1011"/>
    </location>
</feature>
<evidence type="ECO:0000259" key="6">
    <source>
        <dbReference type="PROSITE" id="PS51044"/>
    </source>
</evidence>
<dbReference type="GO" id="GO:0000785">
    <property type="term" value="C:chromatin"/>
    <property type="evidence" value="ECO:0007669"/>
    <property type="project" value="TreeGrafter"/>
</dbReference>
<name>A0AAN7BJG8_9PEZI</name>
<evidence type="ECO:0000313" key="8">
    <source>
        <dbReference type="Proteomes" id="UP001301958"/>
    </source>
</evidence>
<organism evidence="7 8">
    <name type="scientific">Podospora fimiseda</name>
    <dbReference type="NCBI Taxonomy" id="252190"/>
    <lineage>
        <taxon>Eukaryota</taxon>
        <taxon>Fungi</taxon>
        <taxon>Dikarya</taxon>
        <taxon>Ascomycota</taxon>
        <taxon>Pezizomycotina</taxon>
        <taxon>Sordariomycetes</taxon>
        <taxon>Sordariomycetidae</taxon>
        <taxon>Sordariales</taxon>
        <taxon>Podosporaceae</taxon>
        <taxon>Podospora</taxon>
    </lineage>
</organism>
<dbReference type="GO" id="GO:0008270">
    <property type="term" value="F:zinc ion binding"/>
    <property type="evidence" value="ECO:0007669"/>
    <property type="project" value="UniProtKB-KW"/>
</dbReference>
<sequence length="1069" mass="119593">MPASTNPTAAPNKGHHPAGSSAADTRQIGIADTNATVSTFLRGGSRMPSWLIDSQPSSGSNPISKRKPKPPLRPLLGFHHDRPPTVVLPSPAPSDEPSPEISNLLDSPDIPPGPLPAFANQVDQVLNTVSDSAHHSTTLLPDAPTMGPTTSLASNSLHVTDARFVHVNEPPIHNPNNIDPRGLATEAGENHSVPEHSTDQALATSNPGHNGQVLVGPTSEAAPSQLIPLVQAHIQKTGGDGALNLEVDKPRMQLLMTACEQEDSFFVTLHQLFTMWSDEPRQVYGILQMPEDIAEAGFQTLEQILKKNQHVSTAHRYFFANFPGSWSNPRYIRTNKHRPARVAKFLDKLVTEYDTLTRETWSRRYPYLVDEMVNRLGCQSPVLQHIFFTANRRRLGVMDGIHGSQMEQIFRSEQVVCIGNNISAAEKEKQIRAVIGAYKAILPTVGVVHPRHQMSSPTSPQQQNHFVPILPSLSYADITTGQLDMRYQQPQSPNTVGYPMVSPTVGNMPGQFYPVTPQYRQHQQPQFEQGLQGESPSPVLQQPQQFHHPAQQQSPILQQQQQHQQQFYQAQMAQRAHLLAMQQQQQQQQQQAQAGMLPPQHQRRPSLQQQAQQQQPISFQRRINIDHQQSGNQMARLRPQAQNLGIITSAIRPAQRDSTQLQQVPPFQGPIIPPRNVVITRPEFPYDPTDKKALMNGLHQSHIRSPKRVLRNGGTERVYQAVKSFPVPPTRLPERDARQYFHFEVTEEQLALVGKAAHPRGSLLPVVEHFHGMLRWRVRCCTPKGKTRSSAEPPTEQEWVTLDVTWPEHIFIRLNDKDLECRKEPHNGKDLPVELTDHLKLGTNVLQVVSPIKDKVPVVTRFIAVELLESVNHSFIVHNVWESGIIPADVTLEIIKKRLTPAEDDDAVIIEAPHLAIDLACPFSSVIFEVPARGVGCTHLECFDLETWLNTRPPSKPKTQCHHTQVQCDCLNTPEPSSADKWRCPICHGDARPFSLRIDGFLLKVRSQLKDDGQLNTKRLLVEADGKWSVVMEEDDDPGSDQDIPPLTRTGSSLLKRKVPEHEVIELLD</sequence>
<dbReference type="PANTHER" id="PTHR10782:SF4">
    <property type="entry name" value="TONALLI, ISOFORM E"/>
    <property type="match status" value="1"/>
</dbReference>
<dbReference type="InterPro" id="IPR013083">
    <property type="entry name" value="Znf_RING/FYVE/PHD"/>
</dbReference>
<feature type="compositionally biased region" description="Polar residues" evidence="5">
    <location>
        <begin position="52"/>
        <end position="63"/>
    </location>
</feature>
<evidence type="ECO:0000256" key="2">
    <source>
        <dbReference type="ARBA" id="ARBA00022771"/>
    </source>
</evidence>
<dbReference type="GO" id="GO:0016925">
    <property type="term" value="P:protein sumoylation"/>
    <property type="evidence" value="ECO:0007669"/>
    <property type="project" value="TreeGrafter"/>
</dbReference>
<evidence type="ECO:0000256" key="3">
    <source>
        <dbReference type="ARBA" id="ARBA00022833"/>
    </source>
</evidence>
<evidence type="ECO:0000256" key="5">
    <source>
        <dbReference type="SAM" id="MobiDB-lite"/>
    </source>
</evidence>
<keyword evidence="8" id="KW-1185">Reference proteome</keyword>
<reference evidence="7" key="1">
    <citation type="journal article" date="2023" name="Mol. Phylogenet. Evol.">
        <title>Genome-scale phylogeny and comparative genomics of the fungal order Sordariales.</title>
        <authorList>
            <person name="Hensen N."/>
            <person name="Bonometti L."/>
            <person name="Westerberg I."/>
            <person name="Brannstrom I.O."/>
            <person name="Guillou S."/>
            <person name="Cros-Aarteil S."/>
            <person name="Calhoun S."/>
            <person name="Haridas S."/>
            <person name="Kuo A."/>
            <person name="Mondo S."/>
            <person name="Pangilinan J."/>
            <person name="Riley R."/>
            <person name="LaButti K."/>
            <person name="Andreopoulos B."/>
            <person name="Lipzen A."/>
            <person name="Chen C."/>
            <person name="Yan M."/>
            <person name="Daum C."/>
            <person name="Ng V."/>
            <person name="Clum A."/>
            <person name="Steindorff A."/>
            <person name="Ohm R.A."/>
            <person name="Martin F."/>
            <person name="Silar P."/>
            <person name="Natvig D.O."/>
            <person name="Lalanne C."/>
            <person name="Gautier V."/>
            <person name="Ament-Velasquez S.L."/>
            <person name="Kruys A."/>
            <person name="Hutchinson M.I."/>
            <person name="Powell A.J."/>
            <person name="Barry K."/>
            <person name="Miller A.N."/>
            <person name="Grigoriev I.V."/>
            <person name="Debuchy R."/>
            <person name="Gladieux P."/>
            <person name="Hiltunen Thoren M."/>
            <person name="Johannesson H."/>
        </authorList>
    </citation>
    <scope>NUCLEOTIDE SEQUENCE</scope>
    <source>
        <strain evidence="7">CBS 990.96</strain>
    </source>
</reference>
<dbReference type="PROSITE" id="PS51044">
    <property type="entry name" value="ZF_SP_RING"/>
    <property type="match status" value="1"/>
</dbReference>
<reference evidence="7" key="2">
    <citation type="submission" date="2023-05" db="EMBL/GenBank/DDBJ databases">
        <authorList>
            <consortium name="Lawrence Berkeley National Laboratory"/>
            <person name="Steindorff A."/>
            <person name="Hensen N."/>
            <person name="Bonometti L."/>
            <person name="Westerberg I."/>
            <person name="Brannstrom I.O."/>
            <person name="Guillou S."/>
            <person name="Cros-Aarteil S."/>
            <person name="Calhoun S."/>
            <person name="Haridas S."/>
            <person name="Kuo A."/>
            <person name="Mondo S."/>
            <person name="Pangilinan J."/>
            <person name="Riley R."/>
            <person name="Labutti K."/>
            <person name="Andreopoulos B."/>
            <person name="Lipzen A."/>
            <person name="Chen C."/>
            <person name="Yanf M."/>
            <person name="Daum C."/>
            <person name="Ng V."/>
            <person name="Clum A."/>
            <person name="Ohm R."/>
            <person name="Martin F."/>
            <person name="Silar P."/>
            <person name="Natvig D."/>
            <person name="Lalanne C."/>
            <person name="Gautier V."/>
            <person name="Ament-Velasquez S.L."/>
            <person name="Kruys A."/>
            <person name="Hutchinson M.I."/>
            <person name="Powell A.J."/>
            <person name="Barry K."/>
            <person name="Miller A.N."/>
            <person name="Grigoriev I.V."/>
            <person name="Debuchy R."/>
            <person name="Gladieux P."/>
            <person name="Thoren M.H."/>
            <person name="Johannesson H."/>
        </authorList>
    </citation>
    <scope>NUCLEOTIDE SEQUENCE</scope>
    <source>
        <strain evidence="7">CBS 990.96</strain>
    </source>
</reference>
<dbReference type="Proteomes" id="UP001301958">
    <property type="component" value="Unassembled WGS sequence"/>
</dbReference>